<dbReference type="PROSITE" id="PS01359">
    <property type="entry name" value="ZF_PHD_1"/>
    <property type="match status" value="1"/>
</dbReference>
<comment type="subcellular location">
    <subcellularLocation>
        <location evidence="1">Nucleus</location>
    </subcellularLocation>
</comment>
<feature type="domain" description="JmjN" evidence="10">
    <location>
        <begin position="293"/>
        <end position="334"/>
    </location>
</feature>
<evidence type="ECO:0000313" key="13">
    <source>
        <dbReference type="Proteomes" id="UP000029867"/>
    </source>
</evidence>
<dbReference type="PROSITE" id="PS51011">
    <property type="entry name" value="ARID"/>
    <property type="match status" value="1"/>
</dbReference>
<dbReference type="GO" id="GO:0010468">
    <property type="term" value="P:regulation of gene expression"/>
    <property type="evidence" value="ECO:0007669"/>
    <property type="project" value="TreeGrafter"/>
</dbReference>
<name>A0A099P875_PICKU</name>
<dbReference type="Pfam" id="PF02375">
    <property type="entry name" value="JmjN"/>
    <property type="match status" value="1"/>
</dbReference>
<dbReference type="PANTHER" id="PTHR10694:SF113">
    <property type="entry name" value="PROTEIN JUMONJI"/>
    <property type="match status" value="1"/>
</dbReference>
<dbReference type="InterPro" id="IPR019787">
    <property type="entry name" value="Znf_PHD-finger"/>
</dbReference>
<evidence type="ECO:0000256" key="2">
    <source>
        <dbReference type="ARBA" id="ARBA00022723"/>
    </source>
</evidence>
<dbReference type="PROSITE" id="PS50016">
    <property type="entry name" value="ZF_PHD_2"/>
    <property type="match status" value="1"/>
</dbReference>
<dbReference type="SMART" id="SM00558">
    <property type="entry name" value="JmjC"/>
    <property type="match status" value="1"/>
</dbReference>
<dbReference type="InterPro" id="IPR011011">
    <property type="entry name" value="Znf_FYVE_PHD"/>
</dbReference>
<feature type="domain" description="JmjC" evidence="11">
    <location>
        <begin position="635"/>
        <end position="853"/>
    </location>
</feature>
<dbReference type="GO" id="GO:0008270">
    <property type="term" value="F:zinc ion binding"/>
    <property type="evidence" value="ECO:0007669"/>
    <property type="project" value="UniProtKB-KW"/>
</dbReference>
<dbReference type="InterPro" id="IPR036431">
    <property type="entry name" value="ARID_dom_sf"/>
</dbReference>
<dbReference type="SUPFAM" id="SSF57903">
    <property type="entry name" value="FYVE/PHD zinc finger"/>
    <property type="match status" value="1"/>
</dbReference>
<dbReference type="InterPro" id="IPR001965">
    <property type="entry name" value="Znf_PHD"/>
</dbReference>
<feature type="compositionally biased region" description="Polar residues" evidence="7">
    <location>
        <begin position="266"/>
        <end position="275"/>
    </location>
</feature>
<dbReference type="SMART" id="SM00249">
    <property type="entry name" value="PHD"/>
    <property type="match status" value="1"/>
</dbReference>
<dbReference type="Gene3D" id="1.10.150.60">
    <property type="entry name" value="ARID DNA-binding domain"/>
    <property type="match status" value="1"/>
</dbReference>
<dbReference type="GO" id="GO:0000785">
    <property type="term" value="C:chromatin"/>
    <property type="evidence" value="ECO:0007669"/>
    <property type="project" value="TreeGrafter"/>
</dbReference>
<sequence length="1595" mass="183727">MSDELNQLVSHDQNGDVYSKLHASSALDISYNHDHNLTEKHQHHLGEENHTEENPPDTEDFVISTNMLSSFVNSAKGDLVFDAHDPMDNDENQDLMIQEAVAAASAVTSAMSPSNLSTMLSESESQKRLFPDPQLGSNKKQQAFSLLGNDSDDFSADLNSLHDPLSGSRSKTIKFTPNRTSENIKKQHTYVTNPNSKKSKRESIKGPPKNSRFFKVYGLEGAKNIKASSLHHYNPYRYPQNRSKLNPFPDFIKNRKEESVDVSNERGINTSSQKNPAIPDLEHHRSDSKKNKIPELRPTLEEFEDIYSYIESIKDIGEKFGAVKVIPPKEFSPKFAINLESFWIKSNRQLWNSPSDELNSRCEFYNQLKNALKDSGISINKLPCIDKRAIDLYRLYRVVNLRGGFENCCNDKLWAQIGRELGFYGKISSSLSSSIKTVYQKYISPWEKKYQGTRDQDYLNLVRNDEAQCLFPQFGEDDGLAQVPIILGSSNPFPRNRQHLVDSGFSTYFDQSTTQKKGITVSDTNTLPTYDFYRWSDPNQVDDVDPRELKISSLYTLKQFYDKSRIVKNTVLSKFNDTEHFKFENMEYLESSFWSLLKRSDVMFETEVSFNQYTNIHDSSYENKFLSDKSGNLSDSILGSLNFNNTAIYDGSLLQYADSYSNSLFHSCLNFAMFYGCQSWKSEDHWLYNVDYHYLGDAKSYYVIPPEYREKYEDLIRSYIELQNKAYERTAINLQKFEKAIDNSDIFNACLENQISYDMNVSRARPLEPKFEKLVDQDTYPIRYNTDIMLTPEILRKNGIPVYHTFQEVGDMIIKFPKSYSSYFSLGTSVTESVQLANVDWLSCSLEADRWLQKQQILPNFSTFLLILRAARDSDDIKILKAIKPILEKMITDELDKRVELRKNLKETSYNKYLADFKEYTNNNVLDKKHNGEATIGTELIYKLGSINRMTDSDLADIFPSFVLAKSAVPLQSSFTMSVSSFMQRKDQIVFENMGLEFELVTMCSDEYLTQSVDILHGKLEGIDSWIAKYSEIISASSRPDLNKVVPLIEKGNTLFNAKNTRYYTDYQKEKFKSTFDKFMMLKKEVEKTEVWQRKAQILTKIPRENFNTLFPFSEFKTLVDEIKHLNLYVDEIREIQAMSEEIITFDLLAVSALDKANTKVDLAELEKLYAVGSNIKVELETLTLIGKIVRRASWMELLRKDVNTVEELKEIYDAGKSFDSSNPEDIKLLDELKNKIDHIGKILLQYDEIKQTNHQVATKELLELEKECMGFPLKEVQDYIKTLLIDSSNMQNGVIPIIDIIKEKISVQSNETSAVGRINAFLKYYGMIKKGITDLKFDEIYQTLCKFEEYQDAAKIFKEQIIDGPLTSIKELSEKFKRLLNFGRDDTKFQNLGEVDCLNHLVSYDMDILTNQEERYCVCRQKHEGNMVECEECKQWFHFNCVGYVKTDTENDKYFCPLCDIEGKYPSTQNFYLNLLKKTTLEELIQTADKMAVRGSICISFEHSFFNAVLKYVDFYNLLLEQGAIRENNGEIDVCISDEAYLRSLLQKVNGCVINFRKLQSALQNKYASLRLIKDGTSAKVGNVAGLSGDIYTC</sequence>
<dbReference type="PROSITE" id="PS51183">
    <property type="entry name" value="JMJN"/>
    <property type="match status" value="1"/>
</dbReference>
<evidence type="ECO:0008006" key="14">
    <source>
        <dbReference type="Google" id="ProtNLM"/>
    </source>
</evidence>
<dbReference type="InterPro" id="IPR001606">
    <property type="entry name" value="ARID_dom"/>
</dbReference>
<dbReference type="GO" id="GO:0003677">
    <property type="term" value="F:DNA binding"/>
    <property type="evidence" value="ECO:0007669"/>
    <property type="project" value="InterPro"/>
</dbReference>
<dbReference type="InterPro" id="IPR013083">
    <property type="entry name" value="Znf_RING/FYVE/PHD"/>
</dbReference>
<feature type="region of interest" description="Disordered" evidence="7">
    <location>
        <begin position="115"/>
        <end position="137"/>
    </location>
</feature>
<feature type="domain" description="PHD-type" evidence="8">
    <location>
        <begin position="1415"/>
        <end position="1463"/>
    </location>
</feature>
<dbReference type="Proteomes" id="UP000029867">
    <property type="component" value="Unassembled WGS sequence"/>
</dbReference>
<dbReference type="InterPro" id="IPR003349">
    <property type="entry name" value="JmjN"/>
</dbReference>
<evidence type="ECO:0000256" key="7">
    <source>
        <dbReference type="SAM" id="MobiDB-lite"/>
    </source>
</evidence>
<dbReference type="InterPro" id="IPR019786">
    <property type="entry name" value="Zinc_finger_PHD-type_CS"/>
</dbReference>
<protein>
    <recommendedName>
        <fullName evidence="14">Protein ECM5</fullName>
    </recommendedName>
</protein>
<dbReference type="GO" id="GO:0005634">
    <property type="term" value="C:nucleus"/>
    <property type="evidence" value="ECO:0007669"/>
    <property type="project" value="UniProtKB-SubCell"/>
</dbReference>
<evidence type="ECO:0000256" key="5">
    <source>
        <dbReference type="ARBA" id="ARBA00023242"/>
    </source>
</evidence>
<dbReference type="Pfam" id="PF08429">
    <property type="entry name" value="PLU-1"/>
    <property type="match status" value="1"/>
</dbReference>
<dbReference type="Gene3D" id="2.60.120.650">
    <property type="entry name" value="Cupin"/>
    <property type="match status" value="1"/>
</dbReference>
<dbReference type="SMART" id="SM01014">
    <property type="entry name" value="ARID"/>
    <property type="match status" value="1"/>
</dbReference>
<dbReference type="EMBL" id="JQFK01000002">
    <property type="protein sequence ID" value="KGK40452.1"/>
    <property type="molecule type" value="Genomic_DNA"/>
</dbReference>
<dbReference type="eggNOG" id="KOG1246">
    <property type="taxonomic scope" value="Eukaryota"/>
</dbReference>
<dbReference type="CDD" id="cd16100">
    <property type="entry name" value="ARID"/>
    <property type="match status" value="1"/>
</dbReference>
<dbReference type="InterPro" id="IPR013637">
    <property type="entry name" value="Lys_sp_deMease-like_dom"/>
</dbReference>
<feature type="region of interest" description="Disordered" evidence="7">
    <location>
        <begin position="185"/>
        <end position="210"/>
    </location>
</feature>
<feature type="compositionally biased region" description="Basic and acidic residues" evidence="7">
    <location>
        <begin position="280"/>
        <end position="290"/>
    </location>
</feature>
<evidence type="ECO:0000259" key="8">
    <source>
        <dbReference type="PROSITE" id="PS50016"/>
    </source>
</evidence>
<accession>A0A099P875</accession>
<evidence type="ECO:0000256" key="4">
    <source>
        <dbReference type="ARBA" id="ARBA00022833"/>
    </source>
</evidence>
<reference evidence="13" key="1">
    <citation type="journal article" date="2014" name="Microb. Cell Fact.">
        <title>Exploiting Issatchenkia orientalis SD108 for succinic acid production.</title>
        <authorList>
            <person name="Xiao H."/>
            <person name="Shao Z."/>
            <person name="Jiang Y."/>
            <person name="Dole S."/>
            <person name="Zhao H."/>
        </authorList>
    </citation>
    <scope>NUCLEOTIDE SEQUENCE [LARGE SCALE GENOMIC DNA]</scope>
    <source>
        <strain evidence="13">SD108</strain>
    </source>
</reference>
<keyword evidence="4" id="KW-0862">Zinc</keyword>
<organism evidence="12 13">
    <name type="scientific">Pichia kudriavzevii</name>
    <name type="common">Yeast</name>
    <name type="synonym">Issatchenkia orientalis</name>
    <dbReference type="NCBI Taxonomy" id="4909"/>
    <lineage>
        <taxon>Eukaryota</taxon>
        <taxon>Fungi</taxon>
        <taxon>Dikarya</taxon>
        <taxon>Ascomycota</taxon>
        <taxon>Saccharomycotina</taxon>
        <taxon>Pichiomycetes</taxon>
        <taxon>Pichiales</taxon>
        <taxon>Pichiaceae</taxon>
        <taxon>Pichia</taxon>
    </lineage>
</organism>
<keyword evidence="2" id="KW-0479">Metal-binding</keyword>
<dbReference type="InterPro" id="IPR003347">
    <property type="entry name" value="JmjC_dom"/>
</dbReference>
<keyword evidence="3 6" id="KW-0863">Zinc-finger</keyword>
<dbReference type="HOGENOM" id="CLU_000991_0_0_1"/>
<gene>
    <name evidence="12" type="ORF">JL09_g370</name>
</gene>
<evidence type="ECO:0000313" key="12">
    <source>
        <dbReference type="EMBL" id="KGK40452.1"/>
    </source>
</evidence>
<evidence type="ECO:0000259" key="10">
    <source>
        <dbReference type="PROSITE" id="PS51183"/>
    </source>
</evidence>
<evidence type="ECO:0000256" key="3">
    <source>
        <dbReference type="ARBA" id="ARBA00022771"/>
    </source>
</evidence>
<evidence type="ECO:0000259" key="11">
    <source>
        <dbReference type="PROSITE" id="PS51184"/>
    </source>
</evidence>
<evidence type="ECO:0000256" key="1">
    <source>
        <dbReference type="ARBA" id="ARBA00004123"/>
    </source>
</evidence>
<dbReference type="Pfam" id="PF01388">
    <property type="entry name" value="ARID"/>
    <property type="match status" value="1"/>
</dbReference>
<dbReference type="PANTHER" id="PTHR10694">
    <property type="entry name" value="LYSINE-SPECIFIC DEMETHYLASE"/>
    <property type="match status" value="1"/>
</dbReference>
<feature type="region of interest" description="Disordered" evidence="7">
    <location>
        <begin position="260"/>
        <end position="290"/>
    </location>
</feature>
<dbReference type="Pfam" id="PF00628">
    <property type="entry name" value="PHD"/>
    <property type="match status" value="1"/>
</dbReference>
<comment type="caution">
    <text evidence="12">The sequence shown here is derived from an EMBL/GenBank/DDBJ whole genome shotgun (WGS) entry which is preliminary data.</text>
</comment>
<dbReference type="SMART" id="SM00545">
    <property type="entry name" value="JmjN"/>
    <property type="match status" value="1"/>
</dbReference>
<dbReference type="PROSITE" id="PS51184">
    <property type="entry name" value="JMJC"/>
    <property type="match status" value="1"/>
</dbReference>
<feature type="domain" description="ARID" evidence="9">
    <location>
        <begin position="358"/>
        <end position="451"/>
    </location>
</feature>
<dbReference type="GO" id="GO:0006338">
    <property type="term" value="P:chromatin remodeling"/>
    <property type="evidence" value="ECO:0007669"/>
    <property type="project" value="TreeGrafter"/>
</dbReference>
<dbReference type="VEuPathDB" id="FungiDB:C5L36_0C03420"/>
<dbReference type="Gene3D" id="3.30.40.10">
    <property type="entry name" value="Zinc/RING finger domain, C3HC4 (zinc finger)"/>
    <property type="match status" value="1"/>
</dbReference>
<evidence type="ECO:0000256" key="6">
    <source>
        <dbReference type="PROSITE-ProRule" id="PRU00146"/>
    </source>
</evidence>
<dbReference type="Pfam" id="PF02373">
    <property type="entry name" value="JmjC"/>
    <property type="match status" value="2"/>
</dbReference>
<evidence type="ECO:0000259" key="9">
    <source>
        <dbReference type="PROSITE" id="PS51011"/>
    </source>
</evidence>
<keyword evidence="5" id="KW-0539">Nucleus</keyword>
<dbReference type="SUPFAM" id="SSF46774">
    <property type="entry name" value="ARID-like"/>
    <property type="match status" value="1"/>
</dbReference>
<dbReference type="SMART" id="SM00501">
    <property type="entry name" value="BRIGHT"/>
    <property type="match status" value="1"/>
</dbReference>
<proteinExistence type="predicted"/>